<sequence length="309" mass="32033">MTEPMTDLPCTARVPADVEAPDRILWGLTARQIAILAAAAAIAYLLWRAIGDRVPLAVTAAVLVPVAGAAAVLALGRRDGLPLDAWLLAAVRYRRRPRLAVPTEPVEPSGWGPVSERRPLPAVLRLPATAIDDDGSIAVPDTGSVALVVATTVNVDLRTGPEQAAIVGAYGRWLNSLTGPVQVVVSTQRVDLSSQATRIADAAHELPHPALADAALDYAAFLDELAEHRDPLGRTVTVACVAPAGARGEAVRRAEHTAASLTAVGCRSAVLDAATATAVVTAAVDPFAPTDASWPRTPPNDPVTAARSS</sequence>
<protein>
    <recommendedName>
        <fullName evidence="5">PrgI family protein</fullName>
    </recommendedName>
</protein>
<dbReference type="Proteomes" id="UP000635606">
    <property type="component" value="Unassembled WGS sequence"/>
</dbReference>
<evidence type="ECO:0008006" key="5">
    <source>
        <dbReference type="Google" id="ProtNLM"/>
    </source>
</evidence>
<evidence type="ECO:0000313" key="3">
    <source>
        <dbReference type="EMBL" id="GIJ74091.1"/>
    </source>
</evidence>
<proteinExistence type="predicted"/>
<dbReference type="RefSeq" id="WP_203933899.1">
    <property type="nucleotide sequence ID" value="NZ_BOPH01000129.1"/>
</dbReference>
<feature type="transmembrane region" description="Helical" evidence="2">
    <location>
        <begin position="24"/>
        <end position="47"/>
    </location>
</feature>
<keyword evidence="2" id="KW-0812">Transmembrane</keyword>
<comment type="caution">
    <text evidence="3">The sequence shown here is derived from an EMBL/GenBank/DDBJ whole genome shotgun (WGS) entry which is preliminary data.</text>
</comment>
<evidence type="ECO:0000256" key="1">
    <source>
        <dbReference type="SAM" id="MobiDB-lite"/>
    </source>
</evidence>
<keyword evidence="2" id="KW-1133">Transmembrane helix</keyword>
<keyword evidence="4" id="KW-1185">Reference proteome</keyword>
<organism evidence="3 4">
    <name type="scientific">Virgisporangium ochraceum</name>
    <dbReference type="NCBI Taxonomy" id="65505"/>
    <lineage>
        <taxon>Bacteria</taxon>
        <taxon>Bacillati</taxon>
        <taxon>Actinomycetota</taxon>
        <taxon>Actinomycetes</taxon>
        <taxon>Micromonosporales</taxon>
        <taxon>Micromonosporaceae</taxon>
        <taxon>Virgisporangium</taxon>
    </lineage>
</organism>
<evidence type="ECO:0000313" key="4">
    <source>
        <dbReference type="Proteomes" id="UP000635606"/>
    </source>
</evidence>
<dbReference type="InterPro" id="IPR024414">
    <property type="entry name" value="Uncharacterised_PrgI"/>
</dbReference>
<gene>
    <name evidence="3" type="ORF">Voc01_090080</name>
</gene>
<keyword evidence="2" id="KW-0472">Membrane</keyword>
<feature type="region of interest" description="Disordered" evidence="1">
    <location>
        <begin position="288"/>
        <end position="309"/>
    </location>
</feature>
<dbReference type="Pfam" id="PF12666">
    <property type="entry name" value="PrgI"/>
    <property type="match status" value="1"/>
</dbReference>
<feature type="transmembrane region" description="Helical" evidence="2">
    <location>
        <begin position="54"/>
        <end position="75"/>
    </location>
</feature>
<accession>A0A8J4A768</accession>
<dbReference type="AlphaFoldDB" id="A0A8J4A768"/>
<dbReference type="EMBL" id="BOPH01000129">
    <property type="protein sequence ID" value="GIJ74091.1"/>
    <property type="molecule type" value="Genomic_DNA"/>
</dbReference>
<name>A0A8J4A768_9ACTN</name>
<reference evidence="3" key="1">
    <citation type="submission" date="2021-01" db="EMBL/GenBank/DDBJ databases">
        <title>Whole genome shotgun sequence of Virgisporangium ochraceum NBRC 16418.</title>
        <authorList>
            <person name="Komaki H."/>
            <person name="Tamura T."/>
        </authorList>
    </citation>
    <scope>NUCLEOTIDE SEQUENCE</scope>
    <source>
        <strain evidence="3">NBRC 16418</strain>
    </source>
</reference>
<evidence type="ECO:0000256" key="2">
    <source>
        <dbReference type="SAM" id="Phobius"/>
    </source>
</evidence>